<keyword evidence="12" id="KW-1185">Reference proteome</keyword>
<keyword evidence="7" id="KW-1015">Disulfide bond</keyword>
<dbReference type="GO" id="GO:0005758">
    <property type="term" value="C:mitochondrial intermembrane space"/>
    <property type="evidence" value="ECO:0007669"/>
    <property type="project" value="UniProtKB-SubCell"/>
</dbReference>
<dbReference type="PROSITE" id="PS51324">
    <property type="entry name" value="ERV_ALR"/>
    <property type="match status" value="1"/>
</dbReference>
<dbReference type="FunFam" id="1.20.120.310:FF:000003">
    <property type="entry name" value="Sulfhydryl oxidase"/>
    <property type="match status" value="1"/>
</dbReference>
<evidence type="ECO:0000256" key="4">
    <source>
        <dbReference type="ARBA" id="ARBA00022827"/>
    </source>
</evidence>
<dbReference type="GO" id="GO:0050660">
    <property type="term" value="F:flavin adenine dinucleotide binding"/>
    <property type="evidence" value="ECO:0007669"/>
    <property type="project" value="TreeGrafter"/>
</dbReference>
<evidence type="ECO:0000256" key="3">
    <source>
        <dbReference type="ARBA" id="ARBA00022630"/>
    </source>
</evidence>
<dbReference type="AlphaFoldDB" id="A0AAV6UYL9"/>
<comment type="catalytic activity">
    <reaction evidence="8 9">
        <text>2 R'C(R)SH + O2 = R'C(R)S-S(R)CR' + H2O2</text>
        <dbReference type="Rhea" id="RHEA:17357"/>
        <dbReference type="ChEBI" id="CHEBI:15379"/>
        <dbReference type="ChEBI" id="CHEBI:16240"/>
        <dbReference type="ChEBI" id="CHEBI:16520"/>
        <dbReference type="ChEBI" id="CHEBI:17412"/>
        <dbReference type="EC" id="1.8.3.2"/>
    </reaction>
</comment>
<dbReference type="Proteomes" id="UP000827092">
    <property type="component" value="Unassembled WGS sequence"/>
</dbReference>
<name>A0AAV6UYL9_9ARAC</name>
<evidence type="ECO:0000256" key="7">
    <source>
        <dbReference type="ARBA" id="ARBA00023157"/>
    </source>
</evidence>
<keyword evidence="4 9" id="KW-0274">FAD</keyword>
<evidence type="ECO:0000313" key="11">
    <source>
        <dbReference type="EMBL" id="KAG8188928.1"/>
    </source>
</evidence>
<evidence type="ECO:0000256" key="8">
    <source>
        <dbReference type="ARBA" id="ARBA00048864"/>
    </source>
</evidence>
<dbReference type="Pfam" id="PF04777">
    <property type="entry name" value="Evr1_Alr"/>
    <property type="match status" value="1"/>
</dbReference>
<keyword evidence="6" id="KW-0496">Mitochondrion</keyword>
<comment type="caution">
    <text evidence="11">The sequence shown here is derived from an EMBL/GenBank/DDBJ whole genome shotgun (WGS) entry which is preliminary data.</text>
</comment>
<dbReference type="InterPro" id="IPR017905">
    <property type="entry name" value="ERV/ALR_sulphydryl_oxidase"/>
</dbReference>
<sequence>MSSRYYDDYSSKSEKCRACTDFKSWTKNQAAEKIKHDDKNSDLQKVQCPPDREELGRCGWSLLHTVAAYFPERPADGQKRDADAFVRLFARLYPCRECAQDFREDIASRPPTTGSRKEFSEWLCEAHNRVNVKLGKPPFDCSKVEERWRTGWKDGSCD</sequence>
<dbReference type="Gene3D" id="1.20.120.310">
    <property type="entry name" value="ERV/ALR sulfhydryl oxidase domain"/>
    <property type="match status" value="1"/>
</dbReference>
<dbReference type="InterPro" id="IPR039799">
    <property type="entry name" value="ALR/ERV"/>
</dbReference>
<evidence type="ECO:0000313" key="12">
    <source>
        <dbReference type="Proteomes" id="UP000827092"/>
    </source>
</evidence>
<protein>
    <recommendedName>
        <fullName evidence="9">Sulfhydryl oxidase</fullName>
        <ecNumber evidence="9">1.8.3.2</ecNumber>
    </recommendedName>
</protein>
<dbReference type="EMBL" id="JAFNEN010000227">
    <property type="protein sequence ID" value="KAG8188928.1"/>
    <property type="molecule type" value="Genomic_DNA"/>
</dbReference>
<comment type="subcellular location">
    <subcellularLocation>
        <location evidence="2">Mitochondrion intermembrane space</location>
    </subcellularLocation>
</comment>
<keyword evidence="3 9" id="KW-0285">Flavoprotein</keyword>
<dbReference type="GO" id="GO:0016971">
    <property type="term" value="F:flavin-dependent sulfhydryl oxidase activity"/>
    <property type="evidence" value="ECO:0007669"/>
    <property type="project" value="InterPro"/>
</dbReference>
<accession>A0AAV6UYL9</accession>
<proteinExistence type="predicted"/>
<evidence type="ECO:0000256" key="1">
    <source>
        <dbReference type="ARBA" id="ARBA00001974"/>
    </source>
</evidence>
<dbReference type="PANTHER" id="PTHR12645:SF0">
    <property type="entry name" value="FAD-LINKED SULFHYDRYL OXIDASE ALR"/>
    <property type="match status" value="1"/>
</dbReference>
<evidence type="ECO:0000256" key="2">
    <source>
        <dbReference type="ARBA" id="ARBA00004569"/>
    </source>
</evidence>
<dbReference type="PANTHER" id="PTHR12645">
    <property type="entry name" value="ALR/ERV"/>
    <property type="match status" value="1"/>
</dbReference>
<gene>
    <name evidence="11" type="ORF">JTE90_014980</name>
</gene>
<organism evidence="11 12">
    <name type="scientific">Oedothorax gibbosus</name>
    <dbReference type="NCBI Taxonomy" id="931172"/>
    <lineage>
        <taxon>Eukaryota</taxon>
        <taxon>Metazoa</taxon>
        <taxon>Ecdysozoa</taxon>
        <taxon>Arthropoda</taxon>
        <taxon>Chelicerata</taxon>
        <taxon>Arachnida</taxon>
        <taxon>Araneae</taxon>
        <taxon>Araneomorphae</taxon>
        <taxon>Entelegynae</taxon>
        <taxon>Araneoidea</taxon>
        <taxon>Linyphiidae</taxon>
        <taxon>Erigoninae</taxon>
        <taxon>Oedothorax</taxon>
    </lineage>
</organism>
<evidence type="ECO:0000259" key="10">
    <source>
        <dbReference type="PROSITE" id="PS51324"/>
    </source>
</evidence>
<keyword evidence="5 9" id="KW-0560">Oxidoreductase</keyword>
<evidence type="ECO:0000256" key="5">
    <source>
        <dbReference type="ARBA" id="ARBA00023002"/>
    </source>
</evidence>
<feature type="domain" description="ERV/ALR sulfhydryl oxidase" evidence="10">
    <location>
        <begin position="48"/>
        <end position="148"/>
    </location>
</feature>
<dbReference type="SUPFAM" id="SSF69000">
    <property type="entry name" value="FAD-dependent thiol oxidase"/>
    <property type="match status" value="1"/>
</dbReference>
<evidence type="ECO:0000256" key="9">
    <source>
        <dbReference type="RuleBase" id="RU371123"/>
    </source>
</evidence>
<comment type="cofactor">
    <cofactor evidence="1 9">
        <name>FAD</name>
        <dbReference type="ChEBI" id="CHEBI:57692"/>
    </cofactor>
</comment>
<evidence type="ECO:0000256" key="6">
    <source>
        <dbReference type="ARBA" id="ARBA00023128"/>
    </source>
</evidence>
<dbReference type="EC" id="1.8.3.2" evidence="9"/>
<dbReference type="InterPro" id="IPR036774">
    <property type="entry name" value="ERV/ALR_sulphydryl_oxid_sf"/>
</dbReference>
<reference evidence="11 12" key="1">
    <citation type="journal article" date="2022" name="Nat. Ecol. Evol.">
        <title>A masculinizing supergene underlies an exaggerated male reproductive morph in a spider.</title>
        <authorList>
            <person name="Hendrickx F."/>
            <person name="De Corte Z."/>
            <person name="Sonet G."/>
            <person name="Van Belleghem S.M."/>
            <person name="Kostlbacher S."/>
            <person name="Vangestel C."/>
        </authorList>
    </citation>
    <scope>NUCLEOTIDE SEQUENCE [LARGE SCALE GENOMIC DNA]</scope>
    <source>
        <strain evidence="11">W744_W776</strain>
    </source>
</reference>